<dbReference type="NCBIfam" id="TIGR00578">
    <property type="entry name" value="ku70"/>
    <property type="match status" value="1"/>
</dbReference>
<dbReference type="GO" id="GO:0005524">
    <property type="term" value="F:ATP binding"/>
    <property type="evidence" value="ECO:0007669"/>
    <property type="project" value="UniProtKB-KW"/>
</dbReference>
<dbReference type="Gene3D" id="1.10.720.30">
    <property type="entry name" value="SAP domain"/>
    <property type="match status" value="1"/>
</dbReference>
<evidence type="ECO:0000256" key="3">
    <source>
        <dbReference type="ARBA" id="ARBA00012551"/>
    </source>
</evidence>
<evidence type="ECO:0000256" key="13">
    <source>
        <dbReference type="ARBA" id="ARBA00047995"/>
    </source>
</evidence>
<dbReference type="PIRSF" id="PIRSF003033">
    <property type="entry name" value="Ku70"/>
    <property type="match status" value="1"/>
</dbReference>
<comment type="caution">
    <text evidence="15">The sequence shown here is derived from an EMBL/GenBank/DDBJ whole genome shotgun (WGS) entry which is preliminary data.</text>
</comment>
<sequence length="635" mass="70919">MEDRDTVEEEVFDGYEGRDAIVFLIDASASSFETPPDDTNAAAQIGNDCPFVLAIKCAYNTLCSKIFTDPNDSVAIVLFGTQKTAPNEKYGVYANTFLLQDLQNPDCEPITQLDNMLNKDGGMDEYMFSVSNPPSLSLADSLWLCSSIFSKHKSKKDRKQIFLFTNNDEPHAKFSAKQKQAERRIGDLQDGGVSIFLFPIGEAFNTTKVYQELLVSNDKGGILPGSMTTDELLLKICRKCQKKRTVASLAFNLDSNTKFGVRLYNLIRPATQPKRVPLDKRTNEPVKSVTTKFNAETAETLLPSELVKYTTVCDEKIRFDKNDLASLKSKFASGFTLLGFKPIGKLKLHFYLSPASFIYPDEDLVKGSRMIFGALMDRCKARGFAPLCVLKTTAAMKPRVVALLPHEEQDPNHATLFGFHVVLLPFRNDIRKFNYEELVGSTTVLNDERKPVQQILKADQNQVDAAKAIVKKLTSKIGYVPSDYLDPALRTKWNILEGMALERNDIESIEDLIMPDFDAIDNRLGQRSATFNDLVFPLGYQSQYTPSTSKAKNPQNEAAVEDAARNGWLDKMTVDVLKGYLTNQGIKGAVKLRKAECVQLIKSHLGTLLPVHHNQIQGIQDCWSGNLLVDAHQTH</sequence>
<evidence type="ECO:0000256" key="11">
    <source>
        <dbReference type="ARBA" id="ARBA00023204"/>
    </source>
</evidence>
<dbReference type="EC" id="3.6.4.12" evidence="3"/>
<comment type="subcellular location">
    <subcellularLocation>
        <location evidence="1">Nucleus</location>
    </subcellularLocation>
</comment>
<keyword evidence="10" id="KW-0233">DNA recombination</keyword>
<dbReference type="InterPro" id="IPR005160">
    <property type="entry name" value="Ku_C"/>
</dbReference>
<keyword evidence="7" id="KW-0347">Helicase</keyword>
<evidence type="ECO:0000256" key="10">
    <source>
        <dbReference type="ARBA" id="ARBA00023172"/>
    </source>
</evidence>
<dbReference type="Pfam" id="PF03731">
    <property type="entry name" value="Ku_N"/>
    <property type="match status" value="1"/>
</dbReference>
<dbReference type="OrthoDB" id="3249161at2759"/>
<organism evidence="15 16">
    <name type="scientific">Daphnia galeata</name>
    <dbReference type="NCBI Taxonomy" id="27404"/>
    <lineage>
        <taxon>Eukaryota</taxon>
        <taxon>Metazoa</taxon>
        <taxon>Ecdysozoa</taxon>
        <taxon>Arthropoda</taxon>
        <taxon>Crustacea</taxon>
        <taxon>Branchiopoda</taxon>
        <taxon>Diplostraca</taxon>
        <taxon>Cladocera</taxon>
        <taxon>Anomopoda</taxon>
        <taxon>Daphniidae</taxon>
        <taxon>Daphnia</taxon>
    </lineage>
</organism>
<comment type="catalytic activity">
    <reaction evidence="13">
        <text>ATP + H2O = ADP + phosphate + H(+)</text>
        <dbReference type="Rhea" id="RHEA:13065"/>
        <dbReference type="ChEBI" id="CHEBI:15377"/>
        <dbReference type="ChEBI" id="CHEBI:15378"/>
        <dbReference type="ChEBI" id="CHEBI:30616"/>
        <dbReference type="ChEBI" id="CHEBI:43474"/>
        <dbReference type="ChEBI" id="CHEBI:456216"/>
        <dbReference type="EC" id="3.6.4.12"/>
    </reaction>
</comment>
<dbReference type="InterPro" id="IPR036361">
    <property type="entry name" value="SAP_dom_sf"/>
</dbReference>
<dbReference type="GO" id="GO:0006303">
    <property type="term" value="P:double-strand break repair via nonhomologous end joining"/>
    <property type="evidence" value="ECO:0007669"/>
    <property type="project" value="InterPro"/>
</dbReference>
<evidence type="ECO:0000256" key="9">
    <source>
        <dbReference type="ARBA" id="ARBA00023125"/>
    </source>
</evidence>
<proteinExistence type="inferred from homology"/>
<evidence type="ECO:0000313" key="15">
    <source>
        <dbReference type="EMBL" id="CAH0111594.1"/>
    </source>
</evidence>
<dbReference type="Gene3D" id="4.10.970.10">
    <property type="entry name" value="Ku70, bridge and pillars"/>
    <property type="match status" value="1"/>
</dbReference>
<dbReference type="PANTHER" id="PTHR12604">
    <property type="entry name" value="KU AUTOANTIGEN DNA HELICASE"/>
    <property type="match status" value="1"/>
</dbReference>
<dbReference type="InterPro" id="IPR027388">
    <property type="entry name" value="Ku70_bridge/pillars_dom_sf"/>
</dbReference>
<keyword evidence="5" id="KW-0227">DNA damage</keyword>
<dbReference type="FunFam" id="3.40.50.410:FF:000080">
    <property type="entry name" value="X-ray repair-complementing defective repair in Chinese hamster cells 6"/>
    <property type="match status" value="1"/>
</dbReference>
<evidence type="ECO:0000256" key="4">
    <source>
        <dbReference type="ARBA" id="ARBA00022741"/>
    </source>
</evidence>
<evidence type="ECO:0000256" key="5">
    <source>
        <dbReference type="ARBA" id="ARBA00022763"/>
    </source>
</evidence>
<keyword evidence="9" id="KW-0238">DNA-binding</keyword>
<dbReference type="InterPro" id="IPR016194">
    <property type="entry name" value="SPOC-like_C_dom_sf"/>
</dbReference>
<dbReference type="GO" id="GO:0003690">
    <property type="term" value="F:double-stranded DNA binding"/>
    <property type="evidence" value="ECO:0007669"/>
    <property type="project" value="TreeGrafter"/>
</dbReference>
<comment type="similarity">
    <text evidence="2">Belongs to the ku70 family.</text>
</comment>
<keyword evidence="8" id="KW-0067">ATP-binding</keyword>
<dbReference type="Gene3D" id="1.10.1600.10">
    <property type="match status" value="1"/>
</dbReference>
<dbReference type="InterPro" id="IPR006164">
    <property type="entry name" value="DNA_bd_Ku70/Ku80"/>
</dbReference>
<dbReference type="SMART" id="SM00559">
    <property type="entry name" value="Ku78"/>
    <property type="match status" value="1"/>
</dbReference>
<dbReference type="GO" id="GO:0000723">
    <property type="term" value="P:telomere maintenance"/>
    <property type="evidence" value="ECO:0007669"/>
    <property type="project" value="InterPro"/>
</dbReference>
<evidence type="ECO:0000256" key="8">
    <source>
        <dbReference type="ARBA" id="ARBA00022840"/>
    </source>
</evidence>
<evidence type="ECO:0000256" key="2">
    <source>
        <dbReference type="ARBA" id="ARBA00005240"/>
    </source>
</evidence>
<dbReference type="InterPro" id="IPR006165">
    <property type="entry name" value="Ku70"/>
</dbReference>
<evidence type="ECO:0000256" key="12">
    <source>
        <dbReference type="ARBA" id="ARBA00023242"/>
    </source>
</evidence>
<dbReference type="EMBL" id="CAKKLH010000314">
    <property type="protein sequence ID" value="CAH0111594.1"/>
    <property type="molecule type" value="Genomic_DNA"/>
</dbReference>
<evidence type="ECO:0000259" key="14">
    <source>
        <dbReference type="SMART" id="SM00559"/>
    </source>
</evidence>
<keyword evidence="12" id="KW-0539">Nucleus</keyword>
<dbReference type="InterPro" id="IPR005161">
    <property type="entry name" value="Ku_N"/>
</dbReference>
<dbReference type="GO" id="GO:0003684">
    <property type="term" value="F:damaged DNA binding"/>
    <property type="evidence" value="ECO:0007669"/>
    <property type="project" value="InterPro"/>
</dbReference>
<dbReference type="GO" id="GO:0043564">
    <property type="term" value="C:Ku70:Ku80 complex"/>
    <property type="evidence" value="ECO:0007669"/>
    <property type="project" value="InterPro"/>
</dbReference>
<dbReference type="GO" id="GO:0003678">
    <property type="term" value="F:DNA helicase activity"/>
    <property type="evidence" value="ECO:0007669"/>
    <property type="project" value="UniProtKB-EC"/>
</dbReference>
<dbReference type="Pfam" id="PF03730">
    <property type="entry name" value="Ku_C"/>
    <property type="match status" value="1"/>
</dbReference>
<evidence type="ECO:0000256" key="7">
    <source>
        <dbReference type="ARBA" id="ARBA00022806"/>
    </source>
</evidence>
<dbReference type="Gene3D" id="2.40.290.10">
    <property type="match status" value="1"/>
</dbReference>
<dbReference type="GO" id="GO:0016787">
    <property type="term" value="F:hydrolase activity"/>
    <property type="evidence" value="ECO:0007669"/>
    <property type="project" value="UniProtKB-KW"/>
</dbReference>
<dbReference type="Gene3D" id="3.40.50.410">
    <property type="entry name" value="von Willebrand factor, type A domain"/>
    <property type="match status" value="1"/>
</dbReference>
<dbReference type="InterPro" id="IPR047087">
    <property type="entry name" value="KU70_core_dom"/>
</dbReference>
<keyword evidence="16" id="KW-1185">Reference proteome</keyword>
<gene>
    <name evidence="15" type="ORF">DGAL_LOCUS15242</name>
</gene>
<dbReference type="Pfam" id="PF02735">
    <property type="entry name" value="Ku"/>
    <property type="match status" value="1"/>
</dbReference>
<keyword evidence="6" id="KW-0378">Hydrolase</keyword>
<evidence type="ECO:0000313" key="16">
    <source>
        <dbReference type="Proteomes" id="UP000789390"/>
    </source>
</evidence>
<dbReference type="SUPFAM" id="SSF53300">
    <property type="entry name" value="vWA-like"/>
    <property type="match status" value="1"/>
</dbReference>
<reference evidence="15" key="1">
    <citation type="submission" date="2021-11" db="EMBL/GenBank/DDBJ databases">
        <authorList>
            <person name="Schell T."/>
        </authorList>
    </citation>
    <scope>NUCLEOTIDE SEQUENCE</scope>
    <source>
        <strain evidence="15">M5</strain>
    </source>
</reference>
<evidence type="ECO:0000256" key="1">
    <source>
        <dbReference type="ARBA" id="ARBA00004123"/>
    </source>
</evidence>
<dbReference type="SUPFAM" id="SSF100939">
    <property type="entry name" value="SPOC domain-like"/>
    <property type="match status" value="1"/>
</dbReference>
<dbReference type="AlphaFoldDB" id="A0A8J2RYS8"/>
<feature type="domain" description="Ku" evidence="14">
    <location>
        <begin position="298"/>
        <end position="443"/>
    </location>
</feature>
<keyword evidence="4" id="KW-0547">Nucleotide-binding</keyword>
<dbReference type="GO" id="GO:0006310">
    <property type="term" value="P:DNA recombination"/>
    <property type="evidence" value="ECO:0007669"/>
    <property type="project" value="UniProtKB-KW"/>
</dbReference>
<name>A0A8J2RYS8_9CRUS</name>
<dbReference type="CDD" id="cd00788">
    <property type="entry name" value="KU70"/>
    <property type="match status" value="1"/>
</dbReference>
<accession>A0A8J2RYS8</accession>
<dbReference type="InterPro" id="IPR036465">
    <property type="entry name" value="vWFA_dom_sf"/>
</dbReference>
<dbReference type="PANTHER" id="PTHR12604:SF2">
    <property type="entry name" value="X-RAY REPAIR CROSS-COMPLEMENTING PROTEIN 6"/>
    <property type="match status" value="1"/>
</dbReference>
<keyword evidence="11" id="KW-0234">DNA repair</keyword>
<evidence type="ECO:0000256" key="6">
    <source>
        <dbReference type="ARBA" id="ARBA00022801"/>
    </source>
</evidence>
<dbReference type="GO" id="GO:0042162">
    <property type="term" value="F:telomeric DNA binding"/>
    <property type="evidence" value="ECO:0007669"/>
    <property type="project" value="InterPro"/>
</dbReference>
<protein>
    <recommendedName>
        <fullName evidence="3">DNA helicase</fullName>
        <ecNumber evidence="3">3.6.4.12</ecNumber>
    </recommendedName>
</protein>
<dbReference type="Proteomes" id="UP000789390">
    <property type="component" value="Unassembled WGS sequence"/>
</dbReference>